<comment type="similarity">
    <text evidence="2 6">Belongs to the citrate synthase family.</text>
</comment>
<dbReference type="PRINTS" id="PR00143">
    <property type="entry name" value="CITRTSNTHASE"/>
</dbReference>
<evidence type="ECO:0000256" key="3">
    <source>
        <dbReference type="ARBA" id="ARBA00022532"/>
    </source>
</evidence>
<organism evidence="7 8">
    <name type="scientific">Luteolibacter soli</name>
    <dbReference type="NCBI Taxonomy" id="3135280"/>
    <lineage>
        <taxon>Bacteria</taxon>
        <taxon>Pseudomonadati</taxon>
        <taxon>Verrucomicrobiota</taxon>
        <taxon>Verrucomicrobiia</taxon>
        <taxon>Verrucomicrobiales</taxon>
        <taxon>Verrucomicrobiaceae</taxon>
        <taxon>Luteolibacter</taxon>
    </lineage>
</organism>
<keyword evidence="3" id="KW-0816">Tricarboxylic acid cycle</keyword>
<dbReference type="InterPro" id="IPR024176">
    <property type="entry name" value="Citrate_synthase_bac-typ"/>
</dbReference>
<evidence type="ECO:0000313" key="7">
    <source>
        <dbReference type="EMBL" id="MEK7952580.1"/>
    </source>
</evidence>
<evidence type="ECO:0000256" key="5">
    <source>
        <dbReference type="ARBA" id="ARBA00049288"/>
    </source>
</evidence>
<keyword evidence="4 6" id="KW-0808">Transferase</keyword>
<dbReference type="Gene3D" id="1.10.230.10">
    <property type="entry name" value="Cytochrome P450-Terp, domain 2"/>
    <property type="match status" value="1"/>
</dbReference>
<dbReference type="NCBIfam" id="TIGR01800">
    <property type="entry name" value="cit_synth_II"/>
    <property type="match status" value="1"/>
</dbReference>
<accession>A0ABU9AYW3</accession>
<dbReference type="CDD" id="cd06110">
    <property type="entry name" value="BSuCS-II_like"/>
    <property type="match status" value="1"/>
</dbReference>
<dbReference type="PANTHER" id="PTHR11739:SF4">
    <property type="entry name" value="CITRATE SYNTHASE, PEROXISOMAL"/>
    <property type="match status" value="1"/>
</dbReference>
<dbReference type="PIRSF" id="PIRSF001369">
    <property type="entry name" value="Citrate_synth"/>
    <property type="match status" value="1"/>
</dbReference>
<dbReference type="EMBL" id="JBBUKT010000008">
    <property type="protein sequence ID" value="MEK7952580.1"/>
    <property type="molecule type" value="Genomic_DNA"/>
</dbReference>
<name>A0ABU9AYW3_9BACT</name>
<dbReference type="Pfam" id="PF00285">
    <property type="entry name" value="Citrate_synt"/>
    <property type="match status" value="1"/>
</dbReference>
<dbReference type="Proteomes" id="UP001371305">
    <property type="component" value="Unassembled WGS sequence"/>
</dbReference>
<evidence type="ECO:0000256" key="4">
    <source>
        <dbReference type="ARBA" id="ARBA00022679"/>
    </source>
</evidence>
<dbReference type="PANTHER" id="PTHR11739">
    <property type="entry name" value="CITRATE SYNTHASE"/>
    <property type="match status" value="1"/>
</dbReference>
<comment type="caution">
    <text evidence="7">The sequence shown here is derived from an EMBL/GenBank/DDBJ whole genome shotgun (WGS) entry which is preliminary data.</text>
</comment>
<dbReference type="InterPro" id="IPR016143">
    <property type="entry name" value="Citrate_synth-like_sm_a-sub"/>
</dbReference>
<gene>
    <name evidence="7" type="ORF">WKV53_18855</name>
</gene>
<proteinExistence type="inferred from homology"/>
<evidence type="ECO:0000313" key="8">
    <source>
        <dbReference type="Proteomes" id="UP001371305"/>
    </source>
</evidence>
<dbReference type="InterPro" id="IPR016142">
    <property type="entry name" value="Citrate_synth-like_lrg_a-sub"/>
</dbReference>
<comment type="catalytic activity">
    <reaction evidence="5">
        <text>oxaloacetate + acetyl-CoA + H2O = citrate + CoA + H(+)</text>
        <dbReference type="Rhea" id="RHEA:16845"/>
        <dbReference type="ChEBI" id="CHEBI:15377"/>
        <dbReference type="ChEBI" id="CHEBI:15378"/>
        <dbReference type="ChEBI" id="CHEBI:16452"/>
        <dbReference type="ChEBI" id="CHEBI:16947"/>
        <dbReference type="ChEBI" id="CHEBI:57287"/>
        <dbReference type="ChEBI" id="CHEBI:57288"/>
        <dbReference type="EC" id="2.3.3.16"/>
    </reaction>
</comment>
<dbReference type="Gene3D" id="1.10.580.10">
    <property type="entry name" value="Citrate Synthase, domain 1"/>
    <property type="match status" value="1"/>
</dbReference>
<reference evidence="7 8" key="1">
    <citation type="submission" date="2024-04" db="EMBL/GenBank/DDBJ databases">
        <title>Luteolibacter sp. isolated from soil.</title>
        <authorList>
            <person name="An J."/>
        </authorList>
    </citation>
    <scope>NUCLEOTIDE SEQUENCE [LARGE SCALE GENOMIC DNA]</scope>
    <source>
        <strain evidence="7 8">Y139</strain>
    </source>
</reference>
<dbReference type="InterPro" id="IPR036969">
    <property type="entry name" value="Citrate_synthase_sf"/>
</dbReference>
<keyword evidence="8" id="KW-1185">Reference proteome</keyword>
<evidence type="ECO:0000256" key="2">
    <source>
        <dbReference type="ARBA" id="ARBA00010566"/>
    </source>
</evidence>
<sequence length="376" mass="41324">MTDYAKGLEGVIANESALSNVEGAEGRLSYLGYSIEDLVENCTYEEVVYLLHRGRLPNRAELADGEARLRAERGLPDGVIDFLKAAPKDANPMDVTRTAVSMLGLYDKRATIGTPDLEKDSAIALSICAKIPTIVAAFHRFRQGLELPPIRTDLSEAGHFLYLITGEAPTDVATKTLDVALILHADHGMNASTFSARVTVATLSDMYSAVTSAIGTLKGPLHGGANEGVIHMLQGIGELDKVDAWVEERLTRKEKIMGIGHRVYKVLDPRAPHLRKLAVQLTEELGEPKWIQMSERIAEIMRDRKGLNANVDFYSATVYYSLGIPTDLFTPIFAIARASGWTAQVLEQLRDNRLYRPLTLYTGPQGPLPITPIDER</sequence>
<comment type="pathway">
    <text evidence="1">Carbohydrate metabolism; tricarboxylic acid cycle; isocitrate from oxaloacetate: step 1/2.</text>
</comment>
<dbReference type="InterPro" id="IPR002020">
    <property type="entry name" value="Citrate_synthase"/>
</dbReference>
<evidence type="ECO:0000256" key="1">
    <source>
        <dbReference type="ARBA" id="ARBA00004751"/>
    </source>
</evidence>
<protein>
    <recommendedName>
        <fullName evidence="6">Citrate synthase</fullName>
    </recommendedName>
</protein>
<evidence type="ECO:0000256" key="6">
    <source>
        <dbReference type="PIRNR" id="PIRNR001369"/>
    </source>
</evidence>
<dbReference type="InterPro" id="IPR011278">
    <property type="entry name" value="2-MeCitrate/Citrate_synth_II"/>
</dbReference>
<dbReference type="RefSeq" id="WP_341406336.1">
    <property type="nucleotide sequence ID" value="NZ_JBBUKT010000008.1"/>
</dbReference>
<dbReference type="SUPFAM" id="SSF48256">
    <property type="entry name" value="Citrate synthase"/>
    <property type="match status" value="1"/>
</dbReference>